<sequence>MTEQENEQVRIIKKYPNRRLYDTEESRYITLPEVRELVVKNTPMKVVDTNSGEDITRNILLQIIIEQESDNDPLFSNDNLQNFIRYYSDTSHQGFSMFIDRSLSFFQDQQEAIQTQMKDLLAGGSPMKFWSDLGESNVELWKNMQNDFFNAMGVNTKKEK</sequence>
<dbReference type="InterPro" id="IPR010134">
    <property type="entry name" value="PHA_reg_PhaR"/>
</dbReference>
<dbReference type="EMBL" id="MPNX01000005">
    <property type="protein sequence ID" value="OOY35337.1"/>
    <property type="molecule type" value="Genomic_DNA"/>
</dbReference>
<keyword evidence="4" id="KW-1185">Reference proteome</keyword>
<organism evidence="2 4">
    <name type="scientific">Solemya velum gill symbiont</name>
    <dbReference type="NCBI Taxonomy" id="2340"/>
    <lineage>
        <taxon>Bacteria</taxon>
        <taxon>Pseudomonadati</taxon>
        <taxon>Pseudomonadota</taxon>
        <taxon>Gammaproteobacteria</taxon>
        <taxon>sulfur-oxidizing symbionts</taxon>
    </lineage>
</organism>
<evidence type="ECO:0000313" key="5">
    <source>
        <dbReference type="Proteomes" id="UP000190962"/>
    </source>
</evidence>
<evidence type="ECO:0000313" key="3">
    <source>
        <dbReference type="EMBL" id="OOY35337.1"/>
    </source>
</evidence>
<dbReference type="RefSeq" id="WP_043115162.1">
    <property type="nucleotide sequence ID" value="NZ_JRAA01000001.1"/>
</dbReference>
<proteinExistence type="predicted"/>
<dbReference type="Pfam" id="PF07879">
    <property type="entry name" value="PHB_acc_N"/>
    <property type="match status" value="1"/>
</dbReference>
<evidence type="ECO:0000313" key="2">
    <source>
        <dbReference type="EMBL" id="KHF25505.1"/>
    </source>
</evidence>
<dbReference type="Proteomes" id="UP000030856">
    <property type="component" value="Unassembled WGS sequence"/>
</dbReference>
<comment type="caution">
    <text evidence="2">The sequence shown here is derived from an EMBL/GenBank/DDBJ whole genome shotgun (WGS) entry which is preliminary data.</text>
</comment>
<accession>A0A0B0H8T7</accession>
<evidence type="ECO:0000259" key="1">
    <source>
        <dbReference type="Pfam" id="PF07879"/>
    </source>
</evidence>
<dbReference type="NCBIfam" id="TIGR01848">
    <property type="entry name" value="PHA_reg_PhaR"/>
    <property type="match status" value="1"/>
</dbReference>
<dbReference type="GeneID" id="86992716"/>
<dbReference type="STRING" id="2340.JV46_13000"/>
<dbReference type="PATRIC" id="fig|2340.3.peg.26"/>
<protein>
    <submittedName>
        <fullName evidence="2">Polyhydroxyalkanoate synthesis repressor PhaR</fullName>
    </submittedName>
</protein>
<feature type="domain" description="PHA accumulation regulator DNA-binding N-terminal" evidence="1">
    <location>
        <begin position="11"/>
        <end position="70"/>
    </location>
</feature>
<reference evidence="3 5" key="2">
    <citation type="submission" date="2016-11" db="EMBL/GenBank/DDBJ databases">
        <title>Mixed transmission modes and dynamic genome evolution in an obligate animal-bacterial symbiosis.</title>
        <authorList>
            <person name="Russell S.L."/>
            <person name="Corbett-Detig R.B."/>
            <person name="Cavanaugh C.M."/>
        </authorList>
    </citation>
    <scope>NUCLEOTIDE SEQUENCE [LARGE SCALE GENOMIC DNA]</scope>
    <source>
        <strain evidence="3">MA-KB16</strain>
    </source>
</reference>
<dbReference type="Proteomes" id="UP000190962">
    <property type="component" value="Unassembled WGS sequence"/>
</dbReference>
<dbReference type="EMBL" id="JRAA01000001">
    <property type="protein sequence ID" value="KHF25505.1"/>
    <property type="molecule type" value="Genomic_DNA"/>
</dbReference>
<dbReference type="OrthoDB" id="9795345at2"/>
<dbReference type="AlphaFoldDB" id="A0A0B0H8T7"/>
<evidence type="ECO:0000313" key="4">
    <source>
        <dbReference type="Proteomes" id="UP000030856"/>
    </source>
</evidence>
<dbReference type="InterPro" id="IPR012909">
    <property type="entry name" value="PHA_DNA-bd_N"/>
</dbReference>
<name>A0A0B0H8T7_SOVGS</name>
<reference evidence="2 4" key="1">
    <citation type="journal article" date="2014" name="BMC Genomics">
        <title>The genome of the intracellular bacterium of the coastal bivalve, Solemya velum: a blueprint for thriving in and out of symbiosis.</title>
        <authorList>
            <person name="Dmytrenko O."/>
            <person name="Russell S.L."/>
            <person name="Loo W.T."/>
            <person name="Fontanez K.M."/>
            <person name="Liao L."/>
            <person name="Roeselers G."/>
            <person name="Sharma R."/>
            <person name="Stewart F.J."/>
            <person name="Newton I.L."/>
            <person name="Woyke T."/>
            <person name="Wu D."/>
            <person name="Lang J.M."/>
            <person name="Eisen J.A."/>
            <person name="Cavanaugh C.M."/>
        </authorList>
    </citation>
    <scope>NUCLEOTIDE SEQUENCE [LARGE SCALE GENOMIC DNA]</scope>
    <source>
        <strain evidence="2 4">WH</strain>
    </source>
</reference>
<dbReference type="GO" id="GO:0006355">
    <property type="term" value="P:regulation of DNA-templated transcription"/>
    <property type="evidence" value="ECO:0007669"/>
    <property type="project" value="InterPro"/>
</dbReference>
<gene>
    <name evidence="2" type="primary">rhaR</name>
    <name evidence="3" type="ORF">BOV88_05230</name>
    <name evidence="2" type="ORF">JV46_13000</name>
</gene>
<dbReference type="eggNOG" id="COG5394">
    <property type="taxonomic scope" value="Bacteria"/>
</dbReference>